<dbReference type="OrthoDB" id="4779840at2759"/>
<keyword evidence="2" id="KW-1185">Reference proteome</keyword>
<proteinExistence type="predicted"/>
<evidence type="ECO:0000313" key="1">
    <source>
        <dbReference type="EMBL" id="MBW0576669.1"/>
    </source>
</evidence>
<accession>A0A9Q3KBD1</accession>
<dbReference type="EMBL" id="AVOT02098913">
    <property type="protein sequence ID" value="MBW0576669.1"/>
    <property type="molecule type" value="Genomic_DNA"/>
</dbReference>
<evidence type="ECO:0000313" key="2">
    <source>
        <dbReference type="Proteomes" id="UP000765509"/>
    </source>
</evidence>
<dbReference type="Proteomes" id="UP000765509">
    <property type="component" value="Unassembled WGS sequence"/>
</dbReference>
<name>A0A9Q3KBD1_9BASI</name>
<sequence>MIQTLKEMIIRFCAYGIEIKGSDGFIHYWCTFIPALKLAYMNSIQSSTGNTPAMLKKVGIQTFWLMILKKDLADSHPASSTVELLPNKVRHHASQRMNYDFSNLEL</sequence>
<reference evidence="1" key="1">
    <citation type="submission" date="2021-03" db="EMBL/GenBank/DDBJ databases">
        <title>Draft genome sequence of rust myrtle Austropuccinia psidii MF-1, a brazilian biotype.</title>
        <authorList>
            <person name="Quecine M.C."/>
            <person name="Pachon D.M.R."/>
            <person name="Bonatelli M.L."/>
            <person name="Correr F.H."/>
            <person name="Franceschini L.M."/>
            <person name="Leite T.F."/>
            <person name="Margarido G.R.A."/>
            <person name="Almeida C.A."/>
            <person name="Ferrarezi J.A."/>
            <person name="Labate C.A."/>
        </authorList>
    </citation>
    <scope>NUCLEOTIDE SEQUENCE</scope>
    <source>
        <strain evidence="1">MF-1</strain>
    </source>
</reference>
<protein>
    <submittedName>
        <fullName evidence="1">Uncharacterized protein</fullName>
    </submittedName>
</protein>
<dbReference type="AlphaFoldDB" id="A0A9Q3KBD1"/>
<comment type="caution">
    <text evidence="1">The sequence shown here is derived from an EMBL/GenBank/DDBJ whole genome shotgun (WGS) entry which is preliminary data.</text>
</comment>
<gene>
    <name evidence="1" type="ORF">O181_116384</name>
</gene>
<organism evidence="1 2">
    <name type="scientific">Austropuccinia psidii MF-1</name>
    <dbReference type="NCBI Taxonomy" id="1389203"/>
    <lineage>
        <taxon>Eukaryota</taxon>
        <taxon>Fungi</taxon>
        <taxon>Dikarya</taxon>
        <taxon>Basidiomycota</taxon>
        <taxon>Pucciniomycotina</taxon>
        <taxon>Pucciniomycetes</taxon>
        <taxon>Pucciniales</taxon>
        <taxon>Sphaerophragmiaceae</taxon>
        <taxon>Austropuccinia</taxon>
    </lineage>
</organism>